<name>A0A096PCQ9_FUSPS</name>
<dbReference type="PROSITE" id="PS50089">
    <property type="entry name" value="ZF_RING_2"/>
    <property type="match status" value="1"/>
</dbReference>
<dbReference type="AlphaFoldDB" id="A0A096PCQ9"/>
<proteinExistence type="predicted"/>
<evidence type="ECO:0000259" key="2">
    <source>
        <dbReference type="PROSITE" id="PS50089"/>
    </source>
</evidence>
<evidence type="ECO:0000313" key="3">
    <source>
        <dbReference type="EMBL" id="CEG02468.1"/>
    </source>
</evidence>
<dbReference type="InterPro" id="IPR001841">
    <property type="entry name" value="Znf_RING"/>
</dbReference>
<dbReference type="CDD" id="cd16448">
    <property type="entry name" value="RING-H2"/>
    <property type="match status" value="1"/>
</dbReference>
<keyword evidence="1" id="KW-0479">Metal-binding</keyword>
<evidence type="ECO:0000256" key="1">
    <source>
        <dbReference type="PROSITE-ProRule" id="PRU00175"/>
    </source>
</evidence>
<protein>
    <submittedName>
        <fullName evidence="3">WGS project CBMD000000000 data, contig CS3427_c000724</fullName>
    </submittedName>
</protein>
<organism evidence="3">
    <name type="scientific">Fusarium pseudograminearum CS3427</name>
    <dbReference type="NCBI Taxonomy" id="1318457"/>
    <lineage>
        <taxon>Eukaryota</taxon>
        <taxon>Fungi</taxon>
        <taxon>Dikarya</taxon>
        <taxon>Ascomycota</taxon>
        <taxon>Pezizomycotina</taxon>
        <taxon>Sordariomycetes</taxon>
        <taxon>Hypocreomycetidae</taxon>
        <taxon>Hypocreales</taxon>
        <taxon>Nectriaceae</taxon>
        <taxon>Fusarium</taxon>
    </lineage>
</organism>
<dbReference type="GO" id="GO:0008270">
    <property type="term" value="F:zinc ion binding"/>
    <property type="evidence" value="ECO:0007669"/>
    <property type="project" value="UniProtKB-KW"/>
</dbReference>
<keyword evidence="1" id="KW-0863">Zinc-finger</keyword>
<dbReference type="SUPFAM" id="SSF57850">
    <property type="entry name" value="RING/U-box"/>
    <property type="match status" value="1"/>
</dbReference>
<sequence>MSSVTETFFPRLKEILDQDPSAAQRLKLECGMCMEDMLINEDVRVEQRGNVTYVSHNAYILPCGHIFGITCVLKLKENSITVRDPEYQCPNCRAPMYFHSCGCLSTVGAVLNTEGDKYQKMCEEVRTLNFRNSSCRKCRLAEIYDDMFESNFEVSGGVQIEPSEMQRRKLSGIPLAMLLFRNSEGWAISEVHVFDRRYVDHEMSDRLRTRLDAFINDIVTSDESNKTYISMELAMVDPPLVGMRGCADTEMNLEIFDRL</sequence>
<comment type="caution">
    <text evidence="3">The sequence shown here is derived from an EMBL/GenBank/DDBJ whole genome shotgun (WGS) entry which is preliminary data.</text>
</comment>
<gene>
    <name evidence="3" type="ORF">BN847_0072590</name>
</gene>
<dbReference type="Gene3D" id="3.30.40.10">
    <property type="entry name" value="Zinc/RING finger domain, C3HC4 (zinc finger)"/>
    <property type="match status" value="1"/>
</dbReference>
<dbReference type="InterPro" id="IPR013083">
    <property type="entry name" value="Znf_RING/FYVE/PHD"/>
</dbReference>
<reference evidence="3" key="1">
    <citation type="submission" date="2013-05" db="EMBL/GenBank/DDBJ databases">
        <title>Draft genome sequences of six wheat associated Fusarium spp. isolates.</title>
        <authorList>
            <person name="Moolhuijzen P.M."/>
            <person name="Manners J.M."/>
            <person name="Wilcox S."/>
            <person name="Bellgard M.I."/>
            <person name="Gardiner D.M."/>
        </authorList>
    </citation>
    <scope>NUCLEOTIDE SEQUENCE</scope>
    <source>
        <strain evidence="3">CS3427</strain>
        <strain evidence="3">CS3427</strain>
    </source>
</reference>
<keyword evidence="1" id="KW-0862">Zinc</keyword>
<feature type="domain" description="RING-type" evidence="2">
    <location>
        <begin position="30"/>
        <end position="93"/>
    </location>
</feature>
<accession>A0A096PCQ9</accession>
<dbReference type="EMBL" id="CBMD010000723">
    <property type="protein sequence ID" value="CEG02468.1"/>
    <property type="molecule type" value="Genomic_DNA"/>
</dbReference>